<evidence type="ECO:0000313" key="1">
    <source>
        <dbReference type="EMBL" id="APC00518.1"/>
    </source>
</evidence>
<sequence length="209" mass="23757">MELVAHIVAHRFSLAAKKDISVDIRCCNAANTSPLADFNKSYVIYSLLHYLEQPNVEISLIEKRLTKLCTQTIECHNGLPYFITIFQYLDRLNLQDDLWQRNAIIRRIREINLIALRLSQSNMCGIIDLDSLFTRIGGQNVRTDYTLKGVTAHQIAADFVSTVLIESHVNFAGNLDADTKDLLMSGGYEGILKRSSQRLLRDENNKTKN</sequence>
<evidence type="ECO:0000313" key="2">
    <source>
        <dbReference type="Proteomes" id="UP000182060"/>
    </source>
</evidence>
<protein>
    <submittedName>
        <fullName evidence="1">Uncharacterized protein</fullName>
    </submittedName>
</protein>
<dbReference type="EMBL" id="CP015017">
    <property type="protein sequence ID" value="APC00518.1"/>
    <property type="molecule type" value="Genomic_DNA"/>
</dbReference>
<organism evidence="1 2">
    <name type="scientific">Polynucleobacter asymbioticus</name>
    <dbReference type="NCBI Taxonomy" id="576611"/>
    <lineage>
        <taxon>Bacteria</taxon>
        <taxon>Pseudomonadati</taxon>
        <taxon>Pseudomonadota</taxon>
        <taxon>Betaproteobacteria</taxon>
        <taxon>Burkholderiales</taxon>
        <taxon>Burkholderiaceae</taxon>
        <taxon>Polynucleobacter</taxon>
    </lineage>
</organism>
<proteinExistence type="predicted"/>
<accession>A0AAC9IWU6</accession>
<dbReference type="AlphaFoldDB" id="A0AAC9IWU6"/>
<reference evidence="1" key="1">
    <citation type="journal article" date="2017" name="Appl. Environ. Microbiol.">
        <title>Microdiversification of a pelagic Polynucleobacter species is mainly driven by acquisition of genomic islands from a partially interspecific gene pool.</title>
        <authorList>
            <person name="Hoetzinger M."/>
            <person name="Hahn M.W."/>
            <person name="Jezberova J."/>
            <person name="Schmidt J."/>
            <person name="Koll U."/>
        </authorList>
    </citation>
    <scope>NUCLEOTIDE SEQUENCE</scope>
    <source>
        <strain evidence="1">MWH-RechtKol4</strain>
    </source>
</reference>
<name>A0AAC9IWU6_9BURK</name>
<gene>
    <name evidence="1" type="ORF">AOC25_02205</name>
</gene>
<dbReference type="Proteomes" id="UP000182060">
    <property type="component" value="Chromosome"/>
</dbReference>